<sequence>MSAWERMMVVMNEDIIRFCGENVLVFSSLERLPSKVGDYDPTKITLCGGGSDAKKEIELLLKRSRTRQTVRVAGYEARCLLPSTPNRVLNSSSVPSLLQSSIRPRLLQRPQIPRRGEHSPVAVRPLSSHKNNTGLDRHKDPSRILDAVPDRTAIRARCGRRRRNKLGG</sequence>
<evidence type="ECO:0000313" key="2">
    <source>
        <dbReference type="EMBL" id="VDL84822.1"/>
    </source>
</evidence>
<proteinExistence type="predicted"/>
<keyword evidence="3" id="KW-1185">Reference proteome</keyword>
<dbReference type="EMBL" id="UYSL01025889">
    <property type="protein sequence ID" value="VDL84822.1"/>
    <property type="molecule type" value="Genomic_DNA"/>
</dbReference>
<evidence type="ECO:0000256" key="1">
    <source>
        <dbReference type="SAM" id="MobiDB-lite"/>
    </source>
</evidence>
<dbReference type="Proteomes" id="UP000271162">
    <property type="component" value="Unassembled WGS sequence"/>
</dbReference>
<gene>
    <name evidence="2" type="ORF">NBR_LOCUS21081</name>
</gene>
<reference evidence="2 3" key="2">
    <citation type="submission" date="2018-11" db="EMBL/GenBank/DDBJ databases">
        <authorList>
            <consortium name="Pathogen Informatics"/>
        </authorList>
    </citation>
    <scope>NUCLEOTIDE SEQUENCE [LARGE SCALE GENOMIC DNA]</scope>
</reference>
<evidence type="ECO:0000313" key="4">
    <source>
        <dbReference type="WBParaSite" id="NBR_0002108001-mRNA-1"/>
    </source>
</evidence>
<evidence type="ECO:0000313" key="3">
    <source>
        <dbReference type="Proteomes" id="UP000271162"/>
    </source>
</evidence>
<feature type="compositionally biased region" description="Basic and acidic residues" evidence="1">
    <location>
        <begin position="135"/>
        <end position="148"/>
    </location>
</feature>
<name>A0A0N4YV08_NIPBR</name>
<dbReference type="WBParaSite" id="NBR_0002108001-mRNA-1">
    <property type="protein sequence ID" value="NBR_0002108001-mRNA-1"/>
    <property type="gene ID" value="NBR_0002108001"/>
</dbReference>
<protein>
    <submittedName>
        <fullName evidence="4">LUD_dom domain-containing protein</fullName>
    </submittedName>
</protein>
<feature type="region of interest" description="Disordered" evidence="1">
    <location>
        <begin position="105"/>
        <end position="148"/>
    </location>
</feature>
<organism evidence="4">
    <name type="scientific">Nippostrongylus brasiliensis</name>
    <name type="common">Rat hookworm</name>
    <dbReference type="NCBI Taxonomy" id="27835"/>
    <lineage>
        <taxon>Eukaryota</taxon>
        <taxon>Metazoa</taxon>
        <taxon>Ecdysozoa</taxon>
        <taxon>Nematoda</taxon>
        <taxon>Chromadorea</taxon>
        <taxon>Rhabditida</taxon>
        <taxon>Rhabditina</taxon>
        <taxon>Rhabditomorpha</taxon>
        <taxon>Strongyloidea</taxon>
        <taxon>Heligmosomidae</taxon>
        <taxon>Nippostrongylus</taxon>
    </lineage>
</organism>
<dbReference type="AlphaFoldDB" id="A0A0N4YV08"/>
<reference evidence="4" key="1">
    <citation type="submission" date="2017-02" db="UniProtKB">
        <authorList>
            <consortium name="WormBaseParasite"/>
        </authorList>
    </citation>
    <scope>IDENTIFICATION</scope>
</reference>
<accession>A0A0N4YV08</accession>